<evidence type="ECO:0000259" key="2">
    <source>
        <dbReference type="Pfam" id="PF20237"/>
    </source>
</evidence>
<dbReference type="OrthoDB" id="3546297at2759"/>
<sequence length="316" mass="34908">MAEPSQDPSSEGSKATARAAARLQKVASAMDSGEIKHIFRRFGNLTTLNLLMLQSELLKLEADFDAVSVPVTDQVQGYTATYQLGMHAEPSNNNLEESYKLKFKIWNELRQKLQAYNGALLEAAQLRNLDIAEAADVEYLRLWLEPQMSGKNVEEADRNCWNDKDDDDLVSLQTEKEKENKFILGIKMFLYILYWKIRKAPKAQTNPTNSNVIPLRTGEHHVSRATIERQKAITSRLFMALFGGIALIVPTVIMSKHQGLNYSLITTAIATVLFALMLALGATDSTGKDVLAATAAYAAVLVVFIGTSLAKSPASL</sequence>
<organism evidence="3 4">
    <name type="scientific">Hyaloscypha hepaticicola</name>
    <dbReference type="NCBI Taxonomy" id="2082293"/>
    <lineage>
        <taxon>Eukaryota</taxon>
        <taxon>Fungi</taxon>
        <taxon>Dikarya</taxon>
        <taxon>Ascomycota</taxon>
        <taxon>Pezizomycotina</taxon>
        <taxon>Leotiomycetes</taxon>
        <taxon>Helotiales</taxon>
        <taxon>Hyaloscyphaceae</taxon>
        <taxon>Hyaloscypha</taxon>
    </lineage>
</organism>
<reference evidence="3 4" key="1">
    <citation type="submission" date="2016-05" db="EMBL/GenBank/DDBJ databases">
        <title>A degradative enzymes factory behind the ericoid mycorrhizal symbiosis.</title>
        <authorList>
            <consortium name="DOE Joint Genome Institute"/>
            <person name="Martino E."/>
            <person name="Morin E."/>
            <person name="Grelet G."/>
            <person name="Kuo A."/>
            <person name="Kohler A."/>
            <person name="Daghino S."/>
            <person name="Barry K."/>
            <person name="Choi C."/>
            <person name="Cichocki N."/>
            <person name="Clum A."/>
            <person name="Copeland A."/>
            <person name="Hainaut M."/>
            <person name="Haridas S."/>
            <person name="Labutti K."/>
            <person name="Lindquist E."/>
            <person name="Lipzen A."/>
            <person name="Khouja H.-R."/>
            <person name="Murat C."/>
            <person name="Ohm R."/>
            <person name="Olson A."/>
            <person name="Spatafora J."/>
            <person name="Veneault-Fourrey C."/>
            <person name="Henrissat B."/>
            <person name="Grigoriev I."/>
            <person name="Martin F."/>
            <person name="Perotto S."/>
        </authorList>
    </citation>
    <scope>NUCLEOTIDE SEQUENCE [LARGE SCALE GENOMIC DNA]</scope>
    <source>
        <strain evidence="3 4">UAMH 7357</strain>
    </source>
</reference>
<dbReference type="Proteomes" id="UP000235672">
    <property type="component" value="Unassembled WGS sequence"/>
</dbReference>
<evidence type="ECO:0000256" key="1">
    <source>
        <dbReference type="SAM" id="Phobius"/>
    </source>
</evidence>
<feature type="transmembrane region" description="Helical" evidence="1">
    <location>
        <begin position="260"/>
        <end position="283"/>
    </location>
</feature>
<feature type="domain" description="DUF6594" evidence="2">
    <location>
        <begin position="24"/>
        <end position="302"/>
    </location>
</feature>
<keyword evidence="1" id="KW-1133">Transmembrane helix</keyword>
<name>A0A2J6Q2H3_9HELO</name>
<keyword evidence="4" id="KW-1185">Reference proteome</keyword>
<dbReference type="PANTHER" id="PTHR34502">
    <property type="entry name" value="DUF6594 DOMAIN-CONTAINING PROTEIN-RELATED"/>
    <property type="match status" value="1"/>
</dbReference>
<keyword evidence="1" id="KW-0812">Transmembrane</keyword>
<dbReference type="PANTHER" id="PTHR34502:SF5">
    <property type="entry name" value="DUF6594 DOMAIN-CONTAINING PROTEIN"/>
    <property type="match status" value="1"/>
</dbReference>
<keyword evidence="1" id="KW-0472">Membrane</keyword>
<accession>A0A2J6Q2H3</accession>
<evidence type="ECO:0000313" key="3">
    <source>
        <dbReference type="EMBL" id="PMD20462.1"/>
    </source>
</evidence>
<proteinExistence type="predicted"/>
<feature type="transmembrane region" description="Helical" evidence="1">
    <location>
        <begin position="237"/>
        <end position="254"/>
    </location>
</feature>
<dbReference type="Pfam" id="PF20237">
    <property type="entry name" value="DUF6594"/>
    <property type="match status" value="1"/>
</dbReference>
<protein>
    <recommendedName>
        <fullName evidence="2">DUF6594 domain-containing protein</fullName>
    </recommendedName>
</protein>
<feature type="transmembrane region" description="Helical" evidence="1">
    <location>
        <begin position="290"/>
        <end position="310"/>
    </location>
</feature>
<dbReference type="AlphaFoldDB" id="A0A2J6Q2H3"/>
<dbReference type="STRING" id="1745343.A0A2J6Q2H3"/>
<dbReference type="EMBL" id="KZ613485">
    <property type="protein sequence ID" value="PMD20462.1"/>
    <property type="molecule type" value="Genomic_DNA"/>
</dbReference>
<evidence type="ECO:0000313" key="4">
    <source>
        <dbReference type="Proteomes" id="UP000235672"/>
    </source>
</evidence>
<gene>
    <name evidence="3" type="ORF">NA56DRAFT_689902</name>
</gene>
<dbReference type="InterPro" id="IPR046529">
    <property type="entry name" value="DUF6594"/>
</dbReference>